<keyword evidence="1" id="KW-1133">Transmembrane helix</keyword>
<dbReference type="STRING" id="1051890.A0A3N4LDY8"/>
<reference evidence="2 3" key="1">
    <citation type="journal article" date="2018" name="Nat. Ecol. Evol.">
        <title>Pezizomycetes genomes reveal the molecular basis of ectomycorrhizal truffle lifestyle.</title>
        <authorList>
            <person name="Murat C."/>
            <person name="Payen T."/>
            <person name="Noel B."/>
            <person name="Kuo A."/>
            <person name="Morin E."/>
            <person name="Chen J."/>
            <person name="Kohler A."/>
            <person name="Krizsan K."/>
            <person name="Balestrini R."/>
            <person name="Da Silva C."/>
            <person name="Montanini B."/>
            <person name="Hainaut M."/>
            <person name="Levati E."/>
            <person name="Barry K.W."/>
            <person name="Belfiori B."/>
            <person name="Cichocki N."/>
            <person name="Clum A."/>
            <person name="Dockter R.B."/>
            <person name="Fauchery L."/>
            <person name="Guy J."/>
            <person name="Iotti M."/>
            <person name="Le Tacon F."/>
            <person name="Lindquist E.A."/>
            <person name="Lipzen A."/>
            <person name="Malagnac F."/>
            <person name="Mello A."/>
            <person name="Molinier V."/>
            <person name="Miyauchi S."/>
            <person name="Poulain J."/>
            <person name="Riccioni C."/>
            <person name="Rubini A."/>
            <person name="Sitrit Y."/>
            <person name="Splivallo R."/>
            <person name="Traeger S."/>
            <person name="Wang M."/>
            <person name="Zifcakova L."/>
            <person name="Wipf D."/>
            <person name="Zambonelli A."/>
            <person name="Paolocci F."/>
            <person name="Nowrousian M."/>
            <person name="Ottonello S."/>
            <person name="Baldrian P."/>
            <person name="Spatafora J.W."/>
            <person name="Henrissat B."/>
            <person name="Nagy L.G."/>
            <person name="Aury J.M."/>
            <person name="Wincker P."/>
            <person name="Grigoriev I.V."/>
            <person name="Bonfante P."/>
            <person name="Martin F.M."/>
        </authorList>
    </citation>
    <scope>NUCLEOTIDE SEQUENCE [LARGE SCALE GENOMIC DNA]</scope>
    <source>
        <strain evidence="2 3">ATCC MYA-4762</strain>
    </source>
</reference>
<dbReference type="OrthoDB" id="5378430at2759"/>
<gene>
    <name evidence="2" type="ORF">L211DRAFT_895626</name>
</gene>
<keyword evidence="3" id="KW-1185">Reference proteome</keyword>
<dbReference type="EMBL" id="ML121581">
    <property type="protein sequence ID" value="RPB19918.1"/>
    <property type="molecule type" value="Genomic_DNA"/>
</dbReference>
<evidence type="ECO:0000256" key="1">
    <source>
        <dbReference type="SAM" id="Phobius"/>
    </source>
</evidence>
<evidence type="ECO:0000313" key="2">
    <source>
        <dbReference type="EMBL" id="RPB19918.1"/>
    </source>
</evidence>
<organism evidence="2 3">
    <name type="scientific">Terfezia boudieri ATCC MYA-4762</name>
    <dbReference type="NCBI Taxonomy" id="1051890"/>
    <lineage>
        <taxon>Eukaryota</taxon>
        <taxon>Fungi</taxon>
        <taxon>Dikarya</taxon>
        <taxon>Ascomycota</taxon>
        <taxon>Pezizomycotina</taxon>
        <taxon>Pezizomycetes</taxon>
        <taxon>Pezizales</taxon>
        <taxon>Pezizaceae</taxon>
        <taxon>Terfezia</taxon>
    </lineage>
</organism>
<proteinExistence type="predicted"/>
<dbReference type="InParanoid" id="A0A3N4LDY8"/>
<accession>A0A3N4LDY8</accession>
<keyword evidence="1" id="KW-0472">Membrane</keyword>
<sequence length="635" mass="71674">MREDIPQDSGNRTQPIDLWIRRLSNQLVTPFRLLNMPSSTDTQLSEAHSQSNALLGEQEMICSKLEEGSKPVLRRGESRYRRFILQTWVPVIHCMFCTILSLCLVVFLDGRQLKPEERKSYFDIFRGDTNLRVSDVTTLVSSALMVTRTVSQSFMMGVAWRCAMVLLQHDGLNLGQLNRMVSYRVPTAWTGKYAWLIALVLILLLPSRVVSPLLSGSIDWVAEDAYVMGNEASQILGGFGLRLYTESDWWWVKNDQGSRVGAVYTALGYAAQAFFDGQSNGSDWGRHRYIAWDDAALNTIVEDVPMPYIDIHSISWDNQFETWTDDIFREPYRTFYTSLSFFNTVGISIFFKEKDAQFPASEQPARVITDAWKFAVLVGRGSDQQKQDCLSIATSRWDGLSESHMTLKHISGADNCWAQATVNFTIGIRYFERGIYVGNRIVEALPDSINNSPHMVGDTWAEYALYLVSDMLSSLPVVKRGNIVDHNRNLTQYAEGLIRQSYLSMRAVLYPYRPPTANLKSQRPISYLTAQVDQMRVWIWLALNLLLPLSAVIMLAVESAVEKSGRGRNSLVDTVLAPLLTDVRDILVEDERGISNMSYLTNEDTKSIGKLRLTPVDIPGPVGCAYAVTKKCVIA</sequence>
<name>A0A3N4LDY8_9PEZI</name>
<evidence type="ECO:0000313" key="3">
    <source>
        <dbReference type="Proteomes" id="UP000267821"/>
    </source>
</evidence>
<dbReference type="AlphaFoldDB" id="A0A3N4LDY8"/>
<feature type="transmembrane region" description="Helical" evidence="1">
    <location>
        <begin position="83"/>
        <end position="108"/>
    </location>
</feature>
<feature type="transmembrane region" description="Helical" evidence="1">
    <location>
        <begin position="537"/>
        <end position="557"/>
    </location>
</feature>
<feature type="transmembrane region" description="Helical" evidence="1">
    <location>
        <begin position="193"/>
        <end position="214"/>
    </location>
</feature>
<keyword evidence="1" id="KW-0812">Transmembrane</keyword>
<protein>
    <submittedName>
        <fullName evidence="2">Uncharacterized protein</fullName>
    </submittedName>
</protein>
<dbReference type="Proteomes" id="UP000267821">
    <property type="component" value="Unassembled WGS sequence"/>
</dbReference>